<reference evidence="1 2" key="1">
    <citation type="journal article" date="2013" name="Sci. Rep.">
        <title>Extraordinary expansion of a Sorangium cellulosum genome from an alkaline milieu.</title>
        <authorList>
            <person name="Han K."/>
            <person name="Li Z.F."/>
            <person name="Peng R."/>
            <person name="Zhu L.P."/>
            <person name="Zhou T."/>
            <person name="Wang L.G."/>
            <person name="Li S.G."/>
            <person name="Zhang X.B."/>
            <person name="Hu W."/>
            <person name="Wu Z.H."/>
            <person name="Qin N."/>
            <person name="Li Y.Z."/>
        </authorList>
    </citation>
    <scope>NUCLEOTIDE SEQUENCE [LARGE SCALE GENOMIC DNA]</scope>
    <source>
        <strain evidence="1 2">So0157-2</strain>
    </source>
</reference>
<evidence type="ECO:0000313" key="1">
    <source>
        <dbReference type="EMBL" id="AGP39258.1"/>
    </source>
</evidence>
<protein>
    <submittedName>
        <fullName evidence="1">Uncharacterized protein</fullName>
    </submittedName>
</protein>
<dbReference type="HOGENOM" id="CLU_3333128_0_0_7"/>
<accession>S4Y8S5</accession>
<organism evidence="1 2">
    <name type="scientific">Sorangium cellulosum So0157-2</name>
    <dbReference type="NCBI Taxonomy" id="1254432"/>
    <lineage>
        <taxon>Bacteria</taxon>
        <taxon>Pseudomonadati</taxon>
        <taxon>Myxococcota</taxon>
        <taxon>Polyangia</taxon>
        <taxon>Polyangiales</taxon>
        <taxon>Polyangiaceae</taxon>
        <taxon>Sorangium</taxon>
    </lineage>
</organism>
<dbReference type="EMBL" id="CP003969">
    <property type="protein sequence ID" value="AGP39258.1"/>
    <property type="molecule type" value="Genomic_DNA"/>
</dbReference>
<gene>
    <name evidence="1" type="ORF">SCE1572_35115</name>
</gene>
<dbReference type="PATRIC" id="fig|1254432.3.peg.7962"/>
<evidence type="ECO:0000313" key="2">
    <source>
        <dbReference type="Proteomes" id="UP000014803"/>
    </source>
</evidence>
<proteinExistence type="predicted"/>
<name>S4Y8S5_SORCE</name>
<dbReference type="Proteomes" id="UP000014803">
    <property type="component" value="Chromosome"/>
</dbReference>
<sequence>MLAGSREVLAAHRPMLGTARHVAGVTRSGAHDGEWTQA</sequence>
<dbReference type="KEGG" id="scu:SCE1572_35115"/>
<dbReference type="AlphaFoldDB" id="S4Y8S5"/>